<dbReference type="Gene3D" id="3.20.20.70">
    <property type="entry name" value="Aldolase class I"/>
    <property type="match status" value="1"/>
</dbReference>
<proteinExistence type="predicted"/>
<dbReference type="InterPro" id="IPR023885">
    <property type="entry name" value="4Fe4S-binding_SPASM_dom"/>
</dbReference>
<evidence type="ECO:0000259" key="6">
    <source>
        <dbReference type="Pfam" id="PF04055"/>
    </source>
</evidence>
<keyword evidence="4" id="KW-0408">Iron</keyword>
<keyword evidence="5" id="KW-0411">Iron-sulfur</keyword>
<dbReference type="Pfam" id="PF04055">
    <property type="entry name" value="Radical_SAM"/>
    <property type="match status" value="1"/>
</dbReference>
<organism evidence="7 8">
    <name type="scientific">Streptomyces flaveolus</name>
    <dbReference type="NCBI Taxonomy" id="67297"/>
    <lineage>
        <taxon>Bacteria</taxon>
        <taxon>Bacillati</taxon>
        <taxon>Actinomycetota</taxon>
        <taxon>Actinomycetes</taxon>
        <taxon>Kitasatosporales</taxon>
        <taxon>Streptomycetaceae</taxon>
        <taxon>Streptomyces</taxon>
    </lineage>
</organism>
<dbReference type="InterPro" id="IPR007197">
    <property type="entry name" value="rSAM"/>
</dbReference>
<keyword evidence="3" id="KW-0479">Metal-binding</keyword>
<sequence>MAAIPITLHRDRFDSSRVRALRRGDYLLVMDRLSGRWVAIDAPTGELLPLVASPAHRLPEQTRGPVGRLRELLVERGIGVIGSERQFEALNTVILKLTNACNHACSYCYDYETFERAVALSRDTAVSALQQALDLAEQELQVILHGGEPMLVWHLVEEIVTTGRQLAAQQGKHIHFTGQTNLSRLSDTIVDFSLDNGITWGVSVDGGPDLHDHFRVDHKGRGTYVHFARALQRYPDFVRRCGVMSTITAANQGKLLEMARHFRDLAMKSWDWSLFQPTGRGRDQQTQFTLDPATLTAAWAELFDAVEGGEFDGFPVLPVKSYLDNFLTGPGRNMCMRPQCGAGRDLLSVSADGSVEACDCIDPTGPLSGLGSVEQGLTAARNSDTASLIRSRDLSGTPCAECIWYGVCGGTCLAHAPDLNSVSPDSCAVALCAFDKISYSLTHTPRLLDYLRTVG</sequence>
<evidence type="ECO:0000256" key="1">
    <source>
        <dbReference type="ARBA" id="ARBA00001966"/>
    </source>
</evidence>
<comment type="cofactor">
    <cofactor evidence="1">
        <name>[4Fe-4S] cluster</name>
        <dbReference type="ChEBI" id="CHEBI:49883"/>
    </cofactor>
</comment>
<dbReference type="NCBIfam" id="TIGR04085">
    <property type="entry name" value="rSAM_more_4Fe4S"/>
    <property type="match status" value="1"/>
</dbReference>
<evidence type="ECO:0000256" key="3">
    <source>
        <dbReference type="ARBA" id="ARBA00022723"/>
    </source>
</evidence>
<dbReference type="CDD" id="cd01335">
    <property type="entry name" value="Radical_SAM"/>
    <property type="match status" value="1"/>
</dbReference>
<evidence type="ECO:0000313" key="7">
    <source>
        <dbReference type="EMBL" id="MER6903825.1"/>
    </source>
</evidence>
<dbReference type="PANTHER" id="PTHR43273">
    <property type="entry name" value="ANAEROBIC SULFATASE-MATURATING ENZYME HOMOLOG ASLB-RELATED"/>
    <property type="match status" value="1"/>
</dbReference>
<protein>
    <submittedName>
        <fullName evidence="7">Radical SAM protein</fullName>
    </submittedName>
</protein>
<comment type="caution">
    <text evidence="7">The sequence shown here is derived from an EMBL/GenBank/DDBJ whole genome shotgun (WGS) entry which is preliminary data.</text>
</comment>
<evidence type="ECO:0000256" key="4">
    <source>
        <dbReference type="ARBA" id="ARBA00023004"/>
    </source>
</evidence>
<dbReference type="EMBL" id="JBEPCV010000005">
    <property type="protein sequence ID" value="MER6903825.1"/>
    <property type="molecule type" value="Genomic_DNA"/>
</dbReference>
<dbReference type="InterPro" id="IPR023867">
    <property type="entry name" value="Sulphatase_maturase_rSAM"/>
</dbReference>
<dbReference type="RefSeq" id="WP_350715457.1">
    <property type="nucleotide sequence ID" value="NZ_JBEPCO010000002.1"/>
</dbReference>
<accession>A0ABV1VBE5</accession>
<keyword evidence="8" id="KW-1185">Reference proteome</keyword>
<dbReference type="InterPro" id="IPR058240">
    <property type="entry name" value="rSAM_sf"/>
</dbReference>
<dbReference type="SFLD" id="SFLDG01384">
    <property type="entry name" value="thioether_bond_formation_requi"/>
    <property type="match status" value="1"/>
</dbReference>
<evidence type="ECO:0000256" key="2">
    <source>
        <dbReference type="ARBA" id="ARBA00022691"/>
    </source>
</evidence>
<name>A0ABV1VBE5_9ACTN</name>
<gene>
    <name evidence="7" type="ORF">ABT322_08555</name>
</gene>
<dbReference type="Proteomes" id="UP001490330">
    <property type="component" value="Unassembled WGS sequence"/>
</dbReference>
<dbReference type="SFLD" id="SFLDS00029">
    <property type="entry name" value="Radical_SAM"/>
    <property type="match status" value="1"/>
</dbReference>
<dbReference type="SFLD" id="SFLDG01067">
    <property type="entry name" value="SPASM/twitch_domain_containing"/>
    <property type="match status" value="1"/>
</dbReference>
<dbReference type="PANTHER" id="PTHR43273:SF8">
    <property type="entry name" value="RADICAL SAM DOMAIN PROTEIN"/>
    <property type="match status" value="1"/>
</dbReference>
<dbReference type="SUPFAM" id="SSF102114">
    <property type="entry name" value="Radical SAM enzymes"/>
    <property type="match status" value="1"/>
</dbReference>
<dbReference type="SFLD" id="SFLDG01072">
    <property type="entry name" value="dehydrogenase_like"/>
    <property type="match status" value="1"/>
</dbReference>
<dbReference type="InterPro" id="IPR013785">
    <property type="entry name" value="Aldolase_TIM"/>
</dbReference>
<feature type="domain" description="Radical SAM core" evidence="6">
    <location>
        <begin position="96"/>
        <end position="240"/>
    </location>
</feature>
<keyword evidence="2" id="KW-0949">S-adenosyl-L-methionine</keyword>
<reference evidence="7 8" key="1">
    <citation type="submission" date="2024-06" db="EMBL/GenBank/DDBJ databases">
        <title>The Natural Products Discovery Center: Release of the First 8490 Sequenced Strains for Exploring Actinobacteria Biosynthetic Diversity.</title>
        <authorList>
            <person name="Kalkreuter E."/>
            <person name="Kautsar S.A."/>
            <person name="Yang D."/>
            <person name="Bader C.D."/>
            <person name="Teijaro C.N."/>
            <person name="Fluegel L."/>
            <person name="Davis C.M."/>
            <person name="Simpson J.R."/>
            <person name="Lauterbach L."/>
            <person name="Steele A.D."/>
            <person name="Gui C."/>
            <person name="Meng S."/>
            <person name="Li G."/>
            <person name="Viehrig K."/>
            <person name="Ye F."/>
            <person name="Su P."/>
            <person name="Kiefer A.F."/>
            <person name="Nichols A."/>
            <person name="Cepeda A.J."/>
            <person name="Yan W."/>
            <person name="Fan B."/>
            <person name="Jiang Y."/>
            <person name="Adhikari A."/>
            <person name="Zheng C.-J."/>
            <person name="Schuster L."/>
            <person name="Cowan T.M."/>
            <person name="Smanski M.J."/>
            <person name="Chevrette M.G."/>
            <person name="De Carvalho L.P.S."/>
            <person name="Shen B."/>
        </authorList>
    </citation>
    <scope>NUCLEOTIDE SEQUENCE [LARGE SCALE GENOMIC DNA]</scope>
    <source>
        <strain evidence="7 8">NPDC000632</strain>
    </source>
</reference>
<evidence type="ECO:0000256" key="5">
    <source>
        <dbReference type="ARBA" id="ARBA00023014"/>
    </source>
</evidence>
<evidence type="ECO:0000313" key="8">
    <source>
        <dbReference type="Proteomes" id="UP001490330"/>
    </source>
</evidence>
<dbReference type="SFLD" id="SFLDG01386">
    <property type="entry name" value="main_SPASM_domain-containing"/>
    <property type="match status" value="1"/>
</dbReference>